<gene>
    <name evidence="1" type="ORF">EAI_07102</name>
</gene>
<feature type="non-terminal residue" evidence="1">
    <location>
        <position position="16"/>
    </location>
</feature>
<evidence type="ECO:0000313" key="2">
    <source>
        <dbReference type="Proteomes" id="UP000008237"/>
    </source>
</evidence>
<evidence type="ECO:0000313" key="1">
    <source>
        <dbReference type="EMBL" id="EFN75906.1"/>
    </source>
</evidence>
<protein>
    <submittedName>
        <fullName evidence="1">Uncharacterized protein</fullName>
    </submittedName>
</protein>
<accession>E2C826</accession>
<feature type="non-terminal residue" evidence="1">
    <location>
        <position position="1"/>
    </location>
</feature>
<keyword evidence="2" id="KW-1185">Reference proteome</keyword>
<sequence>DMNPLDFFFWSYLKDS</sequence>
<reference evidence="1 2" key="1">
    <citation type="journal article" date="2010" name="Science">
        <title>Genomic comparison of the ants Camponotus floridanus and Harpegnathos saltator.</title>
        <authorList>
            <person name="Bonasio R."/>
            <person name="Zhang G."/>
            <person name="Ye C."/>
            <person name="Mutti N.S."/>
            <person name="Fang X."/>
            <person name="Qin N."/>
            <person name="Donahue G."/>
            <person name="Yang P."/>
            <person name="Li Q."/>
            <person name="Li C."/>
            <person name="Zhang P."/>
            <person name="Huang Z."/>
            <person name="Berger S.L."/>
            <person name="Reinberg D."/>
            <person name="Wang J."/>
            <person name="Liebig J."/>
        </authorList>
    </citation>
    <scope>NUCLEOTIDE SEQUENCE [LARGE SCALE GENOMIC DNA]</scope>
    <source>
        <strain evidence="1 2">R22 G/1</strain>
    </source>
</reference>
<organism evidence="2">
    <name type="scientific">Harpegnathos saltator</name>
    <name type="common">Jerdon's jumping ant</name>
    <dbReference type="NCBI Taxonomy" id="610380"/>
    <lineage>
        <taxon>Eukaryota</taxon>
        <taxon>Metazoa</taxon>
        <taxon>Ecdysozoa</taxon>
        <taxon>Arthropoda</taxon>
        <taxon>Hexapoda</taxon>
        <taxon>Insecta</taxon>
        <taxon>Pterygota</taxon>
        <taxon>Neoptera</taxon>
        <taxon>Endopterygota</taxon>
        <taxon>Hymenoptera</taxon>
        <taxon>Apocrita</taxon>
        <taxon>Aculeata</taxon>
        <taxon>Formicoidea</taxon>
        <taxon>Formicidae</taxon>
        <taxon>Ponerinae</taxon>
        <taxon>Ponerini</taxon>
        <taxon>Harpegnathos</taxon>
    </lineage>
</organism>
<dbReference type="EMBL" id="GL453520">
    <property type="protein sequence ID" value="EFN75906.1"/>
    <property type="molecule type" value="Genomic_DNA"/>
</dbReference>
<dbReference type="Proteomes" id="UP000008237">
    <property type="component" value="Unassembled WGS sequence"/>
</dbReference>
<dbReference type="AlphaFoldDB" id="E2C826"/>
<name>E2C826_HARSA</name>
<proteinExistence type="predicted"/>
<dbReference type="InParanoid" id="E2C826"/>